<protein>
    <submittedName>
        <fullName evidence="1">Squalene/phytoene synthase family protein</fullName>
    </submittedName>
</protein>
<dbReference type="InterPro" id="IPR002060">
    <property type="entry name" value="Squ/phyt_synthse"/>
</dbReference>
<accession>A0ABY7NI98</accession>
<dbReference type="Pfam" id="PF00494">
    <property type="entry name" value="SQS_PSY"/>
    <property type="match status" value="1"/>
</dbReference>
<evidence type="ECO:0000313" key="1">
    <source>
        <dbReference type="EMBL" id="WBO21250.1"/>
    </source>
</evidence>
<dbReference type="Proteomes" id="UP001210865">
    <property type="component" value="Chromosome"/>
</dbReference>
<dbReference type="InterPro" id="IPR008949">
    <property type="entry name" value="Isoprenoid_synthase_dom_sf"/>
</dbReference>
<sequence length="226" mass="24437">MTNVDREAPLPPEIEIALAYLPENKRRRVASLFELDAHLGSLVARAREPTIGLLRLTWWRDALAALDGGSVPPEPLLLALSQSGLPGAALADLTEGWEVLLDDPDLTDATIAWHAERRGAALFALAGGLLGSRDADAQRLAGAGAGWALTDLARHLSTRDRVVAVLSAARPPLDRAMATRWPNALRPLGMLAVLAREDARRGHEALRPPASRGRLLRLLAHRWTGR</sequence>
<organism evidence="1 2">
    <name type="scientific">Sphingomonas abietis</name>
    <dbReference type="NCBI Taxonomy" id="3012344"/>
    <lineage>
        <taxon>Bacteria</taxon>
        <taxon>Pseudomonadati</taxon>
        <taxon>Pseudomonadota</taxon>
        <taxon>Alphaproteobacteria</taxon>
        <taxon>Sphingomonadales</taxon>
        <taxon>Sphingomonadaceae</taxon>
        <taxon>Sphingomonas</taxon>
    </lineage>
</organism>
<proteinExistence type="predicted"/>
<reference evidence="1 2" key="1">
    <citation type="submission" date="2022-12" db="EMBL/GenBank/DDBJ databases">
        <title>Sphingomonas abieness sp. nov., an endophytic bacterium isolated from Abies koreana.</title>
        <authorList>
            <person name="Jiang L."/>
            <person name="Lee J."/>
        </authorList>
    </citation>
    <scope>NUCLEOTIDE SEQUENCE [LARGE SCALE GENOMIC DNA]</scope>
    <source>
        <strain evidence="2">PAMB 00755</strain>
    </source>
</reference>
<evidence type="ECO:0000313" key="2">
    <source>
        <dbReference type="Proteomes" id="UP001210865"/>
    </source>
</evidence>
<dbReference type="RefSeq" id="WP_270075899.1">
    <property type="nucleotide sequence ID" value="NZ_CP115174.1"/>
</dbReference>
<name>A0ABY7NI98_9SPHN</name>
<keyword evidence="2" id="KW-1185">Reference proteome</keyword>
<dbReference type="EMBL" id="CP115174">
    <property type="protein sequence ID" value="WBO21250.1"/>
    <property type="molecule type" value="Genomic_DNA"/>
</dbReference>
<dbReference type="SUPFAM" id="SSF48576">
    <property type="entry name" value="Terpenoid synthases"/>
    <property type="match status" value="1"/>
</dbReference>
<gene>
    <name evidence="1" type="ORF">PBT88_13740</name>
</gene>